<feature type="domain" description="Disease resistance R13L4/SHOC-2-like LRR" evidence="10">
    <location>
        <begin position="571"/>
        <end position="645"/>
    </location>
</feature>
<evidence type="ECO:0000259" key="8">
    <source>
        <dbReference type="Pfam" id="PF18052"/>
    </source>
</evidence>
<dbReference type="PANTHER" id="PTHR23155">
    <property type="entry name" value="DISEASE RESISTANCE PROTEIN RP"/>
    <property type="match status" value="1"/>
</dbReference>
<dbReference type="InterPro" id="IPR055414">
    <property type="entry name" value="LRR_R13L4/SHOC2-like"/>
</dbReference>
<dbReference type="Pfam" id="PF18052">
    <property type="entry name" value="Rx_N"/>
    <property type="match status" value="1"/>
</dbReference>
<dbReference type="InterPro" id="IPR032675">
    <property type="entry name" value="LRR_dom_sf"/>
</dbReference>
<keyword evidence="6" id="KW-0175">Coiled coil</keyword>
<dbReference type="Proteomes" id="UP000006038">
    <property type="component" value="Chromosome 7"/>
</dbReference>
<keyword evidence="5" id="KW-0611">Plant defense</keyword>
<dbReference type="OMA" id="PAWDAIR"/>
<evidence type="ECO:0000313" key="11">
    <source>
        <dbReference type="EnsemblPlants" id="OB07G14760.1"/>
    </source>
</evidence>
<evidence type="ECO:0000256" key="1">
    <source>
        <dbReference type="ARBA" id="ARBA00008894"/>
    </source>
</evidence>
<dbReference type="GO" id="GO:0009626">
    <property type="term" value="P:plant-type hypersensitive response"/>
    <property type="evidence" value="ECO:0007669"/>
    <property type="project" value="UniProtKB-ARBA"/>
</dbReference>
<dbReference type="eggNOG" id="KOG4658">
    <property type="taxonomic scope" value="Eukaryota"/>
</dbReference>
<evidence type="ECO:0000256" key="4">
    <source>
        <dbReference type="ARBA" id="ARBA00022741"/>
    </source>
</evidence>
<dbReference type="Gene3D" id="1.10.10.10">
    <property type="entry name" value="Winged helix-like DNA-binding domain superfamily/Winged helix DNA-binding domain"/>
    <property type="match status" value="1"/>
</dbReference>
<dbReference type="SUPFAM" id="SSF52540">
    <property type="entry name" value="P-loop containing nucleoside triphosphate hydrolases"/>
    <property type="match status" value="1"/>
</dbReference>
<dbReference type="AlphaFoldDB" id="J3MJ94"/>
<dbReference type="InterPro" id="IPR058922">
    <property type="entry name" value="WHD_DRP"/>
</dbReference>
<dbReference type="Gene3D" id="1.10.8.430">
    <property type="entry name" value="Helical domain of apoptotic protease-activating factors"/>
    <property type="match status" value="1"/>
</dbReference>
<dbReference type="PRINTS" id="PR00364">
    <property type="entry name" value="DISEASERSIST"/>
</dbReference>
<dbReference type="GO" id="GO:0042742">
    <property type="term" value="P:defense response to bacterium"/>
    <property type="evidence" value="ECO:0007669"/>
    <property type="project" value="UniProtKB-ARBA"/>
</dbReference>
<dbReference type="HOGENOM" id="CLU_000837_25_4_1"/>
<feature type="domain" description="Disease resistance protein winged helix" evidence="9">
    <location>
        <begin position="453"/>
        <end position="524"/>
    </location>
</feature>
<evidence type="ECO:0008006" key="13">
    <source>
        <dbReference type="Google" id="ProtNLM"/>
    </source>
</evidence>
<evidence type="ECO:0000259" key="9">
    <source>
        <dbReference type="Pfam" id="PF23559"/>
    </source>
</evidence>
<dbReference type="InterPro" id="IPR044974">
    <property type="entry name" value="Disease_R_plants"/>
</dbReference>
<dbReference type="Gene3D" id="3.40.50.300">
    <property type="entry name" value="P-loop containing nucleotide triphosphate hydrolases"/>
    <property type="match status" value="1"/>
</dbReference>
<reference evidence="11" key="2">
    <citation type="submission" date="2013-04" db="UniProtKB">
        <authorList>
            <consortium name="EnsemblPlants"/>
        </authorList>
    </citation>
    <scope>IDENTIFICATION</scope>
</reference>
<sequence>MESAVASHGDGLVAKLAQLVCEEFRLLSGVCGEVGHLRDEVAVMNAALRRFSEADESAVDHFVREWMNQVRELAYDAEDCIDVFLLRISYSPPRAAAGAFGRAWRRLVTAWPRRRLAVDIRKLRARARAVSERRARYGIDGHALPRAVWFVPDHATVPPSCTVRGQQQLVGIDDLVRRLSAAVLAKSPDKLTSDNLPDASLKVFSVVGFAGLGKTTLAMEVCRSLEEGFDCQAIVSVSQAFNAGKDLGGLLKQLLRKVVRVASDHSQDDGDDVDELATTLGQLLHGKRYLIVIDDVWSIAAWEAIQTVLPDNKCSSRIIVTTRMEHVARACSSASLEEDYYIHRIKPLRFEDAKKLFTDTVFGHQQDCPEHLVETMQRILTRCCGLPLAIVCIGRLMAGYRSPGGAEMWTRISNSIGSQMQNNPTLEGMRQIITLSYNHLPHHLRACMMYLSIFPEDYAIGKNRLLYRWIAEGLVFEQRGLTLMEVAEAYFDELVSRSMIQPPHVEPYGKAPKCRVHDAMLDVAVSKALESNFVSFLVGDGTSYGGTVRRLSIQSDDIIASDNMDSTDFSHVRSLTTFRPKGNRKLLDKLAEFSLLRVLDLQGCKDLQNHHMKHVCRLFLLRFLGLNGTDITELPAQINRLQHLQSTFAGCSCSGSWA</sequence>
<dbReference type="InterPro" id="IPR038005">
    <property type="entry name" value="RX-like_CC"/>
</dbReference>
<reference evidence="11" key="1">
    <citation type="journal article" date="2013" name="Nat. Commun.">
        <title>Whole-genome sequencing of Oryza brachyantha reveals mechanisms underlying Oryza genome evolution.</title>
        <authorList>
            <person name="Chen J."/>
            <person name="Huang Q."/>
            <person name="Gao D."/>
            <person name="Wang J."/>
            <person name="Lang Y."/>
            <person name="Liu T."/>
            <person name="Li B."/>
            <person name="Bai Z."/>
            <person name="Luis Goicoechea J."/>
            <person name="Liang C."/>
            <person name="Chen C."/>
            <person name="Zhang W."/>
            <person name="Sun S."/>
            <person name="Liao Y."/>
            <person name="Zhang X."/>
            <person name="Yang L."/>
            <person name="Song C."/>
            <person name="Wang M."/>
            <person name="Shi J."/>
            <person name="Liu G."/>
            <person name="Liu J."/>
            <person name="Zhou H."/>
            <person name="Zhou W."/>
            <person name="Yu Q."/>
            <person name="An N."/>
            <person name="Chen Y."/>
            <person name="Cai Q."/>
            <person name="Wang B."/>
            <person name="Liu B."/>
            <person name="Min J."/>
            <person name="Huang Y."/>
            <person name="Wu H."/>
            <person name="Li Z."/>
            <person name="Zhang Y."/>
            <person name="Yin Y."/>
            <person name="Song W."/>
            <person name="Jiang J."/>
            <person name="Jackson S.A."/>
            <person name="Wing R.A."/>
            <person name="Wang J."/>
            <person name="Chen M."/>
        </authorList>
    </citation>
    <scope>NUCLEOTIDE SEQUENCE [LARGE SCALE GENOMIC DNA]</scope>
    <source>
        <strain evidence="11">cv. IRGC 101232</strain>
    </source>
</reference>
<evidence type="ECO:0000313" key="12">
    <source>
        <dbReference type="Proteomes" id="UP000006038"/>
    </source>
</evidence>
<dbReference type="Pfam" id="PF00931">
    <property type="entry name" value="NB-ARC"/>
    <property type="match status" value="1"/>
</dbReference>
<dbReference type="SUPFAM" id="SSF52058">
    <property type="entry name" value="L domain-like"/>
    <property type="match status" value="1"/>
</dbReference>
<keyword evidence="3" id="KW-0677">Repeat</keyword>
<evidence type="ECO:0000256" key="2">
    <source>
        <dbReference type="ARBA" id="ARBA00022614"/>
    </source>
</evidence>
<protein>
    <recommendedName>
        <fullName evidence="13">AAA+ ATPase domain-containing protein</fullName>
    </recommendedName>
</protein>
<dbReference type="InterPro" id="IPR042197">
    <property type="entry name" value="Apaf_helical"/>
</dbReference>
<evidence type="ECO:0000259" key="7">
    <source>
        <dbReference type="Pfam" id="PF00931"/>
    </source>
</evidence>
<name>J3MJ94_ORYBR</name>
<dbReference type="PANTHER" id="PTHR23155:SF1005">
    <property type="entry name" value="OS07G0197300 PROTEIN"/>
    <property type="match status" value="1"/>
</dbReference>
<dbReference type="InterPro" id="IPR002182">
    <property type="entry name" value="NB-ARC"/>
</dbReference>
<dbReference type="GO" id="GO:0002758">
    <property type="term" value="P:innate immune response-activating signaling pathway"/>
    <property type="evidence" value="ECO:0007669"/>
    <property type="project" value="UniProtKB-ARBA"/>
</dbReference>
<evidence type="ECO:0000256" key="3">
    <source>
        <dbReference type="ARBA" id="ARBA00022737"/>
    </source>
</evidence>
<keyword evidence="12" id="KW-1185">Reference proteome</keyword>
<accession>J3MJ94</accession>
<dbReference type="Pfam" id="PF23559">
    <property type="entry name" value="WHD_DRP"/>
    <property type="match status" value="1"/>
</dbReference>
<dbReference type="CDD" id="cd14798">
    <property type="entry name" value="RX-CC_like"/>
    <property type="match status" value="1"/>
</dbReference>
<dbReference type="Gene3D" id="1.20.5.4130">
    <property type="match status" value="1"/>
</dbReference>
<evidence type="ECO:0000256" key="5">
    <source>
        <dbReference type="ARBA" id="ARBA00022821"/>
    </source>
</evidence>
<evidence type="ECO:0000256" key="6">
    <source>
        <dbReference type="ARBA" id="ARBA00023054"/>
    </source>
</evidence>
<dbReference type="Gene3D" id="3.80.10.10">
    <property type="entry name" value="Ribonuclease Inhibitor"/>
    <property type="match status" value="1"/>
</dbReference>
<feature type="domain" description="NB-ARC" evidence="7">
    <location>
        <begin position="198"/>
        <end position="365"/>
    </location>
</feature>
<dbReference type="InterPro" id="IPR041118">
    <property type="entry name" value="Rx_N"/>
</dbReference>
<dbReference type="InterPro" id="IPR027417">
    <property type="entry name" value="P-loop_NTPase"/>
</dbReference>
<evidence type="ECO:0000259" key="10">
    <source>
        <dbReference type="Pfam" id="PF23598"/>
    </source>
</evidence>
<dbReference type="GO" id="GO:0043531">
    <property type="term" value="F:ADP binding"/>
    <property type="evidence" value="ECO:0007669"/>
    <property type="project" value="InterPro"/>
</dbReference>
<keyword evidence="4" id="KW-0547">Nucleotide-binding</keyword>
<dbReference type="Pfam" id="PF23598">
    <property type="entry name" value="LRR_14"/>
    <property type="match status" value="1"/>
</dbReference>
<feature type="domain" description="Disease resistance N-terminal" evidence="8">
    <location>
        <begin position="12"/>
        <end position="89"/>
    </location>
</feature>
<keyword evidence="2" id="KW-0433">Leucine-rich repeat</keyword>
<dbReference type="Gramene" id="OB07G14760.1">
    <property type="protein sequence ID" value="OB07G14760.1"/>
    <property type="gene ID" value="OB07G14760"/>
</dbReference>
<organism evidence="11">
    <name type="scientific">Oryza brachyantha</name>
    <name type="common">malo sina</name>
    <dbReference type="NCBI Taxonomy" id="4533"/>
    <lineage>
        <taxon>Eukaryota</taxon>
        <taxon>Viridiplantae</taxon>
        <taxon>Streptophyta</taxon>
        <taxon>Embryophyta</taxon>
        <taxon>Tracheophyta</taxon>
        <taxon>Spermatophyta</taxon>
        <taxon>Magnoliopsida</taxon>
        <taxon>Liliopsida</taxon>
        <taxon>Poales</taxon>
        <taxon>Poaceae</taxon>
        <taxon>BOP clade</taxon>
        <taxon>Oryzoideae</taxon>
        <taxon>Oryzeae</taxon>
        <taxon>Oryzinae</taxon>
        <taxon>Oryza</taxon>
    </lineage>
</organism>
<dbReference type="FunFam" id="1.10.10.10:FF:000322">
    <property type="entry name" value="Probable disease resistance protein At1g63360"/>
    <property type="match status" value="1"/>
</dbReference>
<dbReference type="EnsemblPlants" id="OB07G14760.1">
    <property type="protein sequence ID" value="OB07G14760.1"/>
    <property type="gene ID" value="OB07G14760"/>
</dbReference>
<comment type="similarity">
    <text evidence="1">Belongs to the disease resistance NB-LRR family.</text>
</comment>
<proteinExistence type="inferred from homology"/>
<dbReference type="InterPro" id="IPR036388">
    <property type="entry name" value="WH-like_DNA-bd_sf"/>
</dbReference>